<protein>
    <submittedName>
        <fullName evidence="3">Aldo/keto reductase</fullName>
    </submittedName>
</protein>
<dbReference type="SUPFAM" id="SSF51430">
    <property type="entry name" value="NAD(P)-linked oxidoreductase"/>
    <property type="match status" value="1"/>
</dbReference>
<evidence type="ECO:0000259" key="2">
    <source>
        <dbReference type="Pfam" id="PF00248"/>
    </source>
</evidence>
<reference evidence="3 4" key="1">
    <citation type="submission" date="2018-08" db="EMBL/GenBank/DDBJ databases">
        <title>A genome reference for cultivated species of the human gut microbiota.</title>
        <authorList>
            <person name="Zou Y."/>
            <person name="Xue W."/>
            <person name="Luo G."/>
        </authorList>
    </citation>
    <scope>NUCLEOTIDE SEQUENCE [LARGE SCALE GENOMIC DNA]</scope>
    <source>
        <strain evidence="3 4">AF22-3AC</strain>
    </source>
</reference>
<dbReference type="Pfam" id="PF00248">
    <property type="entry name" value="Aldo_ket_red"/>
    <property type="match status" value="1"/>
</dbReference>
<dbReference type="InterPro" id="IPR050791">
    <property type="entry name" value="Aldo-Keto_reductase"/>
</dbReference>
<evidence type="ECO:0000256" key="1">
    <source>
        <dbReference type="ARBA" id="ARBA00023002"/>
    </source>
</evidence>
<dbReference type="AlphaFoldDB" id="A0A412IKJ6"/>
<dbReference type="Gene3D" id="3.20.20.100">
    <property type="entry name" value="NADP-dependent oxidoreductase domain"/>
    <property type="match status" value="1"/>
</dbReference>
<evidence type="ECO:0000313" key="3">
    <source>
        <dbReference type="EMBL" id="RGS38170.1"/>
    </source>
</evidence>
<keyword evidence="1" id="KW-0560">Oxidoreductase</keyword>
<organism evidence="3 4">
    <name type="scientific">Bacteroides cellulosilyticus</name>
    <dbReference type="NCBI Taxonomy" id="246787"/>
    <lineage>
        <taxon>Bacteria</taxon>
        <taxon>Pseudomonadati</taxon>
        <taxon>Bacteroidota</taxon>
        <taxon>Bacteroidia</taxon>
        <taxon>Bacteroidales</taxon>
        <taxon>Bacteroidaceae</taxon>
        <taxon>Bacteroides</taxon>
    </lineage>
</organism>
<dbReference type="PANTHER" id="PTHR43625:SF77">
    <property type="entry name" value="ALDO-KETO REDUCTASE"/>
    <property type="match status" value="1"/>
</dbReference>
<gene>
    <name evidence="3" type="ORF">DWX97_07305</name>
</gene>
<dbReference type="RefSeq" id="WP_118402179.1">
    <property type="nucleotide sequence ID" value="NZ_JADNFX010000056.1"/>
</dbReference>
<dbReference type="Proteomes" id="UP000283341">
    <property type="component" value="Unassembled WGS sequence"/>
</dbReference>
<dbReference type="PANTHER" id="PTHR43625">
    <property type="entry name" value="AFLATOXIN B1 ALDEHYDE REDUCTASE"/>
    <property type="match status" value="1"/>
</dbReference>
<dbReference type="GO" id="GO:0005737">
    <property type="term" value="C:cytoplasm"/>
    <property type="evidence" value="ECO:0007669"/>
    <property type="project" value="TreeGrafter"/>
</dbReference>
<comment type="caution">
    <text evidence="3">The sequence shown here is derived from an EMBL/GenBank/DDBJ whole genome shotgun (WGS) entry which is preliminary data.</text>
</comment>
<dbReference type="InterPro" id="IPR036812">
    <property type="entry name" value="NAD(P)_OxRdtase_dom_sf"/>
</dbReference>
<proteinExistence type="predicted"/>
<evidence type="ECO:0000313" key="4">
    <source>
        <dbReference type="Proteomes" id="UP000283341"/>
    </source>
</evidence>
<accession>A0A412IKJ6</accession>
<dbReference type="GO" id="GO:0016491">
    <property type="term" value="F:oxidoreductase activity"/>
    <property type="evidence" value="ECO:0007669"/>
    <property type="project" value="UniProtKB-KW"/>
</dbReference>
<feature type="domain" description="NADP-dependent oxidoreductase" evidence="2">
    <location>
        <begin position="16"/>
        <end position="305"/>
    </location>
</feature>
<dbReference type="InterPro" id="IPR023210">
    <property type="entry name" value="NADP_OxRdtase_dom"/>
</dbReference>
<dbReference type="EMBL" id="QRVJ01000004">
    <property type="protein sequence ID" value="RGS38170.1"/>
    <property type="molecule type" value="Genomic_DNA"/>
</dbReference>
<sequence length="326" mass="36413">MKKRKIGAASLEVSAIGYGCMGLSHGYGTTPERSEAVALIRKVYELGCNFFDTAEGYSAGENEKLVAEGIAPIRQDIILATKFRINPDEEVSTMPRLMEAVESHLDASLKRLKTDYIDLYYQHRVSKQIPVEAIAWCMGELIKKGKIRGWGQSQSTAEQIRLAHAITPLTAVQSEYSMMERMFEKEVIPVCGELGIGFVPFSPLASGFLSGRYTAGQEYKGDDVRRVITRFEEQNVVANQPLLDLLNSFAREKEATPAQISLAWMLHKYDFLVPIPGSRKIERIAENQGAADVVLTSDEFGKIEEELSKISIHGNRTDEDIARLYQ</sequence>
<name>A0A412IKJ6_9BACE</name>